<gene>
    <name evidence="2" type="primary">hpnE</name>
    <name evidence="2" type="ORF">LMG28138_04822</name>
</gene>
<dbReference type="Gene3D" id="3.90.660.20">
    <property type="entry name" value="Protoporphyrinogen oxidase, mitochondrial, domain 2"/>
    <property type="match status" value="1"/>
</dbReference>
<evidence type="ECO:0000259" key="1">
    <source>
        <dbReference type="Pfam" id="PF01593"/>
    </source>
</evidence>
<dbReference type="PANTHER" id="PTHR42923:SF47">
    <property type="entry name" value="BLR3003 PROTEIN"/>
    <property type="match status" value="1"/>
</dbReference>
<reference evidence="2 3" key="1">
    <citation type="submission" date="2020-04" db="EMBL/GenBank/DDBJ databases">
        <authorList>
            <person name="De Canck E."/>
        </authorList>
    </citation>
    <scope>NUCLEOTIDE SEQUENCE [LARGE SCALE GENOMIC DNA]</scope>
    <source>
        <strain evidence="2 3">LMG 28138</strain>
    </source>
</reference>
<name>A0A6S7BH83_9BURK</name>
<dbReference type="Gene3D" id="1.10.3110.10">
    <property type="entry name" value="protoporphyrinogen ix oxidase, domain 3"/>
    <property type="match status" value="1"/>
</dbReference>
<dbReference type="AlphaFoldDB" id="A0A6S7BH83"/>
<dbReference type="RefSeq" id="WP_175107444.1">
    <property type="nucleotide sequence ID" value="NZ_CADIKM010000037.1"/>
</dbReference>
<organism evidence="2 3">
    <name type="scientific">Pararobbsia alpina</name>
    <dbReference type="NCBI Taxonomy" id="621374"/>
    <lineage>
        <taxon>Bacteria</taxon>
        <taxon>Pseudomonadati</taxon>
        <taxon>Pseudomonadota</taxon>
        <taxon>Betaproteobacteria</taxon>
        <taxon>Burkholderiales</taxon>
        <taxon>Burkholderiaceae</taxon>
        <taxon>Pararobbsia</taxon>
    </lineage>
</organism>
<dbReference type="Proteomes" id="UP000494115">
    <property type="component" value="Unassembled WGS sequence"/>
</dbReference>
<dbReference type="GO" id="GO:0016491">
    <property type="term" value="F:oxidoreductase activity"/>
    <property type="evidence" value="ECO:0007669"/>
    <property type="project" value="UniProtKB-KW"/>
</dbReference>
<keyword evidence="2" id="KW-0560">Oxidoreductase</keyword>
<accession>A0A6S7BH83</accession>
<proteinExistence type="predicted"/>
<dbReference type="Gene3D" id="3.50.50.60">
    <property type="entry name" value="FAD/NAD(P)-binding domain"/>
    <property type="match status" value="1"/>
</dbReference>
<dbReference type="SUPFAM" id="SSF51905">
    <property type="entry name" value="FAD/NAD(P)-binding domain"/>
    <property type="match status" value="1"/>
</dbReference>
<dbReference type="NCBIfam" id="TIGR03467">
    <property type="entry name" value="HpnE"/>
    <property type="match status" value="1"/>
</dbReference>
<dbReference type="PANTHER" id="PTHR42923">
    <property type="entry name" value="PROTOPORPHYRINOGEN OXIDASE"/>
    <property type="match status" value="1"/>
</dbReference>
<dbReference type="InterPro" id="IPR050464">
    <property type="entry name" value="Zeta_carotene_desat/Oxidored"/>
</dbReference>
<dbReference type="EC" id="1.17.8.1" evidence="2"/>
<protein>
    <submittedName>
        <fullName evidence="2">Hydroxysqualene dehydroxylase</fullName>
        <ecNumber evidence="2">1.17.8.1</ecNumber>
    </submittedName>
</protein>
<dbReference type="InterPro" id="IPR017830">
    <property type="entry name" value="SQase_HpnE"/>
</dbReference>
<sequence length="423" mass="45739">MAATVHVIGAGVAGLAAAVRFASRGVPVVLHEAAPQAGGRCRSYFDPQLDAMIDNGNHLVLSGNRATLDFVRTIGAEGALSGPDGADFAFVDLKTDERWTVRLSEGRLPLWIFDSKRRVPGTRWRDYLSLAPLLTARPHQSMTDAMRCPPALYERLIRPLFLAVLNTEPTDGSAQLAGAVIRETLVPGGRACHPLIAVHGLDAAFISPALDYLANHGAQVRLQSRLRALDLDETAGPAKRRVRGLDFGKGFEPIGEDEAVILALPPNVTAGLVPELTVPNEYRAIVNAHFQVTPPADCPPMLGVINSLTEWIFAFEGRLSVTISGADRLLDETRESLAAKIWAEVAAAVKLPVEPMPRWQIVREKRATFAATPAQNALRPAPQTRWHNLMLAGDWIDNGLPATIEGAIRSGNRAADLLFEVID</sequence>
<dbReference type="InterPro" id="IPR002937">
    <property type="entry name" value="Amino_oxidase"/>
</dbReference>
<keyword evidence="3" id="KW-1185">Reference proteome</keyword>
<evidence type="ECO:0000313" key="2">
    <source>
        <dbReference type="EMBL" id="CAB3800312.1"/>
    </source>
</evidence>
<dbReference type="Pfam" id="PF01593">
    <property type="entry name" value="Amino_oxidase"/>
    <property type="match status" value="1"/>
</dbReference>
<feature type="domain" description="Amine oxidase" evidence="1">
    <location>
        <begin position="12"/>
        <end position="417"/>
    </location>
</feature>
<evidence type="ECO:0000313" key="3">
    <source>
        <dbReference type="Proteomes" id="UP000494115"/>
    </source>
</evidence>
<dbReference type="EMBL" id="CADIKM010000037">
    <property type="protein sequence ID" value="CAB3800312.1"/>
    <property type="molecule type" value="Genomic_DNA"/>
</dbReference>
<dbReference type="InterPro" id="IPR036188">
    <property type="entry name" value="FAD/NAD-bd_sf"/>
</dbReference>